<evidence type="ECO:0000256" key="15">
    <source>
        <dbReference type="ARBA" id="ARBA00023136"/>
    </source>
</evidence>
<evidence type="ECO:0000256" key="3">
    <source>
        <dbReference type="ARBA" id="ARBA00022448"/>
    </source>
</evidence>
<name>A0A9N9BAV8_FUNMO</name>
<dbReference type="GO" id="GO:0015031">
    <property type="term" value="P:protein transport"/>
    <property type="evidence" value="ECO:0007669"/>
    <property type="project" value="UniProtKB-KW"/>
</dbReference>
<evidence type="ECO:0000256" key="5">
    <source>
        <dbReference type="ARBA" id="ARBA00022640"/>
    </source>
</evidence>
<dbReference type="SUPFAM" id="SSF52540">
    <property type="entry name" value="P-loop containing nucleoside triphosphate hydrolases"/>
    <property type="match status" value="1"/>
</dbReference>
<dbReference type="InterPro" id="IPR027417">
    <property type="entry name" value="P-loop_NTPase"/>
</dbReference>
<evidence type="ECO:0000313" key="19">
    <source>
        <dbReference type="Proteomes" id="UP000789375"/>
    </source>
</evidence>
<evidence type="ECO:0000256" key="14">
    <source>
        <dbReference type="ARBA" id="ARBA00023134"/>
    </source>
</evidence>
<dbReference type="Proteomes" id="UP000789375">
    <property type="component" value="Unassembled WGS sequence"/>
</dbReference>
<keyword evidence="19" id="KW-1185">Reference proteome</keyword>
<keyword evidence="15" id="KW-0472">Membrane</keyword>
<evidence type="ECO:0000313" key="18">
    <source>
        <dbReference type="EMBL" id="CAG8557117.1"/>
    </source>
</evidence>
<evidence type="ECO:0000256" key="9">
    <source>
        <dbReference type="ARBA" id="ARBA00022801"/>
    </source>
</evidence>
<accession>A0A9N9BAV8</accession>
<keyword evidence="12" id="KW-0653">Protein transport</keyword>
<keyword evidence="14" id="KW-0342">GTP-binding</keyword>
<keyword evidence="9" id="KW-0378">Hydrolase</keyword>
<sequence>MLEIRNILLIGNAGKGKSTLANVISGTNEFEENTHRIRGTSEAKSIEFDHRGLRYRVIDTVGIGDSIRPTGDIISKLGDKADVVSEGLNQILFVTNGRFTKEEVEAFNLLSKAIFDDQVTYYTTIVCTSFSRFEDEAACEEDLRTFREEISKLSKSLASSATIYVDNPPLQGRYKTIAKGSRDASRRILLEHLKTCQQVYNPEMLSKFSKMIDEFNSIVQETIEAMNVIDYQFNNNANHVGEFIFERENIVEMIEKRRELVKEQMKDRFTASTLSHAAILSGKALAISGIWFPPALVPGAVISLSGWLSAAGTESVAIIKENEVYKFFEESLVRDKEKRELLELSQIELKESICKLNEIRPRFKSSEYKKQNLDKKRIDIIKSVLSSFLGEEVETDLSELKLDDNEKTGHNTGLKAVRAALEAICKLVPSPLSFYCIYRDRKEIENRTSLDDMDKIIKSWREELTVLKERELLLNEEYKKVRWCKEELSKLSSDVD</sequence>
<dbReference type="GO" id="GO:0016787">
    <property type="term" value="F:hydrolase activity"/>
    <property type="evidence" value="ECO:0007669"/>
    <property type="project" value="UniProtKB-KW"/>
</dbReference>
<evidence type="ECO:0000256" key="6">
    <source>
        <dbReference type="ARBA" id="ARBA00022692"/>
    </source>
</evidence>
<evidence type="ECO:0000256" key="16">
    <source>
        <dbReference type="ARBA" id="ARBA00024013"/>
    </source>
</evidence>
<dbReference type="PANTHER" id="PTHR10903">
    <property type="entry name" value="GTPASE, IMAP FAMILY MEMBER-RELATED"/>
    <property type="match status" value="1"/>
</dbReference>
<dbReference type="EMBL" id="CAJVPP010001461">
    <property type="protein sequence ID" value="CAG8557117.1"/>
    <property type="molecule type" value="Genomic_DNA"/>
</dbReference>
<keyword evidence="3" id="KW-0813">Transport</keyword>
<dbReference type="InterPro" id="IPR006703">
    <property type="entry name" value="G_AIG1"/>
</dbReference>
<dbReference type="Gene3D" id="3.40.50.300">
    <property type="entry name" value="P-loop containing nucleotide triphosphate hydrolases"/>
    <property type="match status" value="1"/>
</dbReference>
<dbReference type="GO" id="GO:0005525">
    <property type="term" value="F:GTP binding"/>
    <property type="evidence" value="ECO:0007669"/>
    <property type="project" value="UniProtKB-KW"/>
</dbReference>
<dbReference type="InterPro" id="IPR045058">
    <property type="entry name" value="GIMA/IAN/Toc"/>
</dbReference>
<reference evidence="18" key="1">
    <citation type="submission" date="2021-06" db="EMBL/GenBank/DDBJ databases">
        <authorList>
            <person name="Kallberg Y."/>
            <person name="Tangrot J."/>
            <person name="Rosling A."/>
        </authorList>
    </citation>
    <scope>NUCLEOTIDE SEQUENCE</scope>
    <source>
        <strain evidence="18">87-6 pot B 2015</strain>
    </source>
</reference>
<evidence type="ECO:0000256" key="2">
    <source>
        <dbReference type="ARBA" id="ARBA00004167"/>
    </source>
</evidence>
<keyword evidence="4" id="KW-0150">Chloroplast</keyword>
<evidence type="ECO:0000256" key="7">
    <source>
        <dbReference type="ARBA" id="ARBA00022723"/>
    </source>
</evidence>
<keyword evidence="7" id="KW-0479">Metal-binding</keyword>
<evidence type="ECO:0000256" key="8">
    <source>
        <dbReference type="ARBA" id="ARBA00022741"/>
    </source>
</evidence>
<keyword evidence="13" id="KW-1133">Transmembrane helix</keyword>
<protein>
    <submittedName>
        <fullName evidence="18">8653_t:CDS:1</fullName>
    </submittedName>
</protein>
<evidence type="ECO:0000259" key="17">
    <source>
        <dbReference type="Pfam" id="PF04548"/>
    </source>
</evidence>
<evidence type="ECO:0000256" key="13">
    <source>
        <dbReference type="ARBA" id="ARBA00022989"/>
    </source>
</evidence>
<keyword evidence="8" id="KW-0547">Nucleotide-binding</keyword>
<evidence type="ECO:0000256" key="4">
    <source>
        <dbReference type="ARBA" id="ARBA00022528"/>
    </source>
</evidence>
<keyword evidence="5" id="KW-0934">Plastid</keyword>
<dbReference type="Pfam" id="PF04548">
    <property type="entry name" value="AIG1"/>
    <property type="match status" value="1"/>
</dbReference>
<keyword evidence="10" id="KW-1002">Plastid outer membrane</keyword>
<dbReference type="PANTHER" id="PTHR10903:SF135">
    <property type="entry name" value="TRANSLOCASE OF CHLOROPLAST 120, CHLOROPLASTIC-RELATED"/>
    <property type="match status" value="1"/>
</dbReference>
<keyword evidence="6" id="KW-0812">Transmembrane</keyword>
<organism evidence="18 19">
    <name type="scientific">Funneliformis mosseae</name>
    <name type="common">Endomycorrhizal fungus</name>
    <name type="synonym">Glomus mosseae</name>
    <dbReference type="NCBI Taxonomy" id="27381"/>
    <lineage>
        <taxon>Eukaryota</taxon>
        <taxon>Fungi</taxon>
        <taxon>Fungi incertae sedis</taxon>
        <taxon>Mucoromycota</taxon>
        <taxon>Glomeromycotina</taxon>
        <taxon>Glomeromycetes</taxon>
        <taxon>Glomerales</taxon>
        <taxon>Glomeraceae</taxon>
        <taxon>Funneliformis</taxon>
    </lineage>
</organism>
<dbReference type="GO" id="GO:0016020">
    <property type="term" value="C:membrane"/>
    <property type="evidence" value="ECO:0007669"/>
    <property type="project" value="UniProtKB-SubCell"/>
</dbReference>
<comment type="cofactor">
    <cofactor evidence="1">
        <name>Mg(2+)</name>
        <dbReference type="ChEBI" id="CHEBI:18420"/>
    </cofactor>
</comment>
<comment type="subcellular location">
    <subcellularLocation>
        <location evidence="2">Membrane</location>
        <topology evidence="2">Single-pass membrane protein</topology>
    </subcellularLocation>
    <subcellularLocation>
        <location evidence="16">Plastid</location>
        <location evidence="16">Chloroplast outer membrane</location>
    </subcellularLocation>
</comment>
<evidence type="ECO:0000256" key="11">
    <source>
        <dbReference type="ARBA" id="ARBA00022842"/>
    </source>
</evidence>
<dbReference type="AlphaFoldDB" id="A0A9N9BAV8"/>
<proteinExistence type="predicted"/>
<keyword evidence="11" id="KW-0460">Magnesium</keyword>
<dbReference type="GO" id="GO:0046872">
    <property type="term" value="F:metal ion binding"/>
    <property type="evidence" value="ECO:0007669"/>
    <property type="project" value="UniProtKB-KW"/>
</dbReference>
<feature type="domain" description="AIG1-type G" evidence="17">
    <location>
        <begin position="5"/>
        <end position="144"/>
    </location>
</feature>
<evidence type="ECO:0000256" key="10">
    <source>
        <dbReference type="ARBA" id="ARBA00022805"/>
    </source>
</evidence>
<gene>
    <name evidence="18" type="ORF">FMOSSE_LOCUS6770</name>
</gene>
<evidence type="ECO:0000256" key="12">
    <source>
        <dbReference type="ARBA" id="ARBA00022927"/>
    </source>
</evidence>
<evidence type="ECO:0000256" key="1">
    <source>
        <dbReference type="ARBA" id="ARBA00001946"/>
    </source>
</evidence>
<comment type="caution">
    <text evidence="18">The sequence shown here is derived from an EMBL/GenBank/DDBJ whole genome shotgun (WGS) entry which is preliminary data.</text>
</comment>